<feature type="non-terminal residue" evidence="2">
    <location>
        <position position="81"/>
    </location>
</feature>
<dbReference type="AlphaFoldDB" id="A0A392UC62"/>
<comment type="caution">
    <text evidence="2">The sequence shown here is derived from an EMBL/GenBank/DDBJ whole genome shotgun (WGS) entry which is preliminary data.</text>
</comment>
<feature type="region of interest" description="Disordered" evidence="1">
    <location>
        <begin position="1"/>
        <end position="21"/>
    </location>
</feature>
<evidence type="ECO:0000256" key="1">
    <source>
        <dbReference type="SAM" id="MobiDB-lite"/>
    </source>
</evidence>
<evidence type="ECO:0000313" key="3">
    <source>
        <dbReference type="Proteomes" id="UP000265520"/>
    </source>
</evidence>
<proteinExistence type="predicted"/>
<dbReference type="EMBL" id="LXQA010766997">
    <property type="protein sequence ID" value="MCI70010.1"/>
    <property type="molecule type" value="Genomic_DNA"/>
</dbReference>
<name>A0A392UC62_9FABA</name>
<protein>
    <submittedName>
        <fullName evidence="2">Uncharacterized protein</fullName>
    </submittedName>
</protein>
<feature type="compositionally biased region" description="Basic residues" evidence="1">
    <location>
        <begin position="1"/>
        <end position="12"/>
    </location>
</feature>
<feature type="non-terminal residue" evidence="2">
    <location>
        <position position="1"/>
    </location>
</feature>
<accession>A0A392UC62</accession>
<keyword evidence="3" id="KW-1185">Reference proteome</keyword>
<reference evidence="2 3" key="1">
    <citation type="journal article" date="2018" name="Front. Plant Sci.">
        <title>Red Clover (Trifolium pratense) and Zigzag Clover (T. medium) - A Picture of Genomic Similarities and Differences.</title>
        <authorList>
            <person name="Dluhosova J."/>
            <person name="Istvanek J."/>
            <person name="Nedelnik J."/>
            <person name="Repkova J."/>
        </authorList>
    </citation>
    <scope>NUCLEOTIDE SEQUENCE [LARGE SCALE GENOMIC DNA]</scope>
    <source>
        <strain evidence="3">cv. 10/8</strain>
        <tissue evidence="2">Leaf</tissue>
    </source>
</reference>
<dbReference type="Proteomes" id="UP000265520">
    <property type="component" value="Unassembled WGS sequence"/>
</dbReference>
<sequence>SATRRRNSKKGVTRAVLQSGVEKNTHDVQPIIPLSDDDISVVPDSTEGLQPEVAATGGGSFPRSGIDFLVTDEDDDQILLR</sequence>
<evidence type="ECO:0000313" key="2">
    <source>
        <dbReference type="EMBL" id="MCI70010.1"/>
    </source>
</evidence>
<organism evidence="2 3">
    <name type="scientific">Trifolium medium</name>
    <dbReference type="NCBI Taxonomy" id="97028"/>
    <lineage>
        <taxon>Eukaryota</taxon>
        <taxon>Viridiplantae</taxon>
        <taxon>Streptophyta</taxon>
        <taxon>Embryophyta</taxon>
        <taxon>Tracheophyta</taxon>
        <taxon>Spermatophyta</taxon>
        <taxon>Magnoliopsida</taxon>
        <taxon>eudicotyledons</taxon>
        <taxon>Gunneridae</taxon>
        <taxon>Pentapetalae</taxon>
        <taxon>rosids</taxon>
        <taxon>fabids</taxon>
        <taxon>Fabales</taxon>
        <taxon>Fabaceae</taxon>
        <taxon>Papilionoideae</taxon>
        <taxon>50 kb inversion clade</taxon>
        <taxon>NPAAA clade</taxon>
        <taxon>Hologalegina</taxon>
        <taxon>IRL clade</taxon>
        <taxon>Trifolieae</taxon>
        <taxon>Trifolium</taxon>
    </lineage>
</organism>